<dbReference type="InterPro" id="IPR014729">
    <property type="entry name" value="Rossmann-like_a/b/a_fold"/>
</dbReference>
<dbReference type="InterPro" id="IPR006015">
    <property type="entry name" value="Universal_stress_UspA"/>
</dbReference>
<dbReference type="InterPro" id="IPR006016">
    <property type="entry name" value="UspA"/>
</dbReference>
<dbReference type="STRING" id="1095776.SAMN04515672_1784"/>
<evidence type="ECO:0000256" key="1">
    <source>
        <dbReference type="ARBA" id="ARBA00008791"/>
    </source>
</evidence>
<organism evidence="3 4">
    <name type="scientific">Natronorubrum texcoconense</name>
    <dbReference type="NCBI Taxonomy" id="1095776"/>
    <lineage>
        <taxon>Archaea</taxon>
        <taxon>Methanobacteriati</taxon>
        <taxon>Methanobacteriota</taxon>
        <taxon>Stenosarchaea group</taxon>
        <taxon>Halobacteria</taxon>
        <taxon>Halobacteriales</taxon>
        <taxon>Natrialbaceae</taxon>
        <taxon>Natronorubrum</taxon>
    </lineage>
</organism>
<dbReference type="Pfam" id="PF00582">
    <property type="entry name" value="Usp"/>
    <property type="match status" value="1"/>
</dbReference>
<dbReference type="PANTHER" id="PTHR46268">
    <property type="entry name" value="STRESS RESPONSE PROTEIN NHAX"/>
    <property type="match status" value="1"/>
</dbReference>
<dbReference type="Gene3D" id="3.40.50.620">
    <property type="entry name" value="HUPs"/>
    <property type="match status" value="1"/>
</dbReference>
<dbReference type="RefSeq" id="WP_090304662.1">
    <property type="nucleotide sequence ID" value="NZ_FNFE01000002.1"/>
</dbReference>
<dbReference type="CDD" id="cd00293">
    <property type="entry name" value="USP-like"/>
    <property type="match status" value="1"/>
</dbReference>
<dbReference type="PANTHER" id="PTHR46268:SF24">
    <property type="entry name" value="UNIVERSAL STRESS PROTEIN"/>
    <property type="match status" value="1"/>
</dbReference>
<dbReference type="SUPFAM" id="SSF52402">
    <property type="entry name" value="Adenine nucleotide alpha hydrolases-like"/>
    <property type="match status" value="1"/>
</dbReference>
<dbReference type="EMBL" id="FNFE01000002">
    <property type="protein sequence ID" value="SDJ90733.1"/>
    <property type="molecule type" value="Genomic_DNA"/>
</dbReference>
<dbReference type="Proteomes" id="UP000198882">
    <property type="component" value="Unassembled WGS sequence"/>
</dbReference>
<dbReference type="OrthoDB" id="105697at2157"/>
<comment type="similarity">
    <text evidence="1">Belongs to the universal stress protein A family.</text>
</comment>
<dbReference type="PRINTS" id="PR01438">
    <property type="entry name" value="UNVRSLSTRESS"/>
</dbReference>
<evidence type="ECO:0000313" key="3">
    <source>
        <dbReference type="EMBL" id="SDJ90733.1"/>
    </source>
</evidence>
<name>A0A1G8XJU0_9EURY</name>
<gene>
    <name evidence="3" type="ORF">SAMN04515672_1784</name>
</gene>
<dbReference type="AlphaFoldDB" id="A0A1G8XJU0"/>
<protein>
    <submittedName>
        <fullName evidence="3">Nucleotide-binding universal stress protein, UspA family</fullName>
    </submittedName>
</protein>
<reference evidence="4" key="1">
    <citation type="submission" date="2016-10" db="EMBL/GenBank/DDBJ databases">
        <authorList>
            <person name="Varghese N."/>
            <person name="Submissions S."/>
        </authorList>
    </citation>
    <scope>NUCLEOTIDE SEQUENCE [LARGE SCALE GENOMIC DNA]</scope>
    <source>
        <strain evidence="4">B4,CECT 8067,JCM 17497</strain>
    </source>
</reference>
<sequence length="138" mass="15026">MSDRILVPYDGSPPAKKALEYAFEKFTDSDVTALYVVPVPDGYREMFVETEERVPVDEESGQTILEDAAELAAESGHELQTELDTGKPDHVIVEHAADEGYDTIVMGSHGRAGVSRLLLGSVAENVVRRATVPVVVVR</sequence>
<accession>A0A1G8XJU0</accession>
<evidence type="ECO:0000259" key="2">
    <source>
        <dbReference type="Pfam" id="PF00582"/>
    </source>
</evidence>
<proteinExistence type="inferred from homology"/>
<keyword evidence="4" id="KW-1185">Reference proteome</keyword>
<evidence type="ECO:0000313" key="4">
    <source>
        <dbReference type="Proteomes" id="UP000198882"/>
    </source>
</evidence>
<feature type="domain" description="UspA" evidence="2">
    <location>
        <begin position="1"/>
        <end position="138"/>
    </location>
</feature>